<reference evidence="14" key="1">
    <citation type="submission" date="2023-03" db="EMBL/GenBank/DDBJ databases">
        <title>Chromosome-level genomes of two armyworms, Mythimna separata and Mythimna loreyi, provide insights into the biosynthesis and reception of sex pheromones.</title>
        <authorList>
            <person name="Zhao H."/>
        </authorList>
    </citation>
    <scope>NUCLEOTIDE SEQUENCE</scope>
    <source>
        <strain evidence="14">BeijingLab</strain>
        <tissue evidence="14">Pupa</tissue>
    </source>
</reference>
<comment type="caution">
    <text evidence="14">The sequence shown here is derived from an EMBL/GenBank/DDBJ whole genome shotgun (WGS) entry which is preliminary data.</text>
</comment>
<dbReference type="InterPro" id="IPR000560">
    <property type="entry name" value="His_Pase_clade-2"/>
</dbReference>
<dbReference type="SUPFAM" id="SSF53254">
    <property type="entry name" value="Phosphoglycerate mutase-like"/>
    <property type="match status" value="1"/>
</dbReference>
<gene>
    <name evidence="14" type="ORF">PYW07_016967</name>
</gene>
<keyword evidence="6" id="KW-0732">Signal</keyword>
<comment type="similarity">
    <text evidence="2">Belongs to the histidine acid phosphatase family. MINPP1 subfamily.</text>
</comment>
<keyword evidence="8" id="KW-0472">Membrane</keyword>
<dbReference type="EC" id="3.1.3.62" evidence="4"/>
<sequence length="542" mass="61891">MLNVKLCGKRANRSCVRIPSPVQPVSPSLRPRAAAFPVHLSHSQTVFPESSRAKKMWCLLLLVLAAASGEETCFSTQNPPYFLFGDKTSYLAANVDRSAIRTSDIPALDPAPDNGCKPIAFWMLARHGSHNPEANEIDELMKLGELRNDIVTNYQQRNFATTNQRFCDADLELLKQWQWNTRINKTFAGDLTSEGYMMTQQLAQFMKNRFPTLLTTNRKDYLFKFADDRRSKTSFKAFSEGLFGDQAEAYDIPKENNEKLLRPYKFCPSWVNNVGDNNDTLTQVNIFESKMDYKQMLTNISLRLGFNYEKEKDIILRIYQMCRYNKAWDESHNLRSPWCAAFTREDLKRLEYAEDLAAYYKYGYGNPLNKDVGCTTVKDFMTFFEQYVGKDEVPANVTRPRSMIQFTEAATLLTTLTAMGAHKDSAPLTGDNYHSAIVQSRKWTTSNITPFNANLAAVLYKCTQNGNFQVHEEYQVLFLENERTMDIPDCRVGLCDWSLVKKHFGDVANKCDLQFCSNGNKLNSLTAISFAAIAFVVRYAVM</sequence>
<evidence type="ECO:0000256" key="11">
    <source>
        <dbReference type="ARBA" id="ARBA00043671"/>
    </source>
</evidence>
<proteinExistence type="inferred from homology"/>
<evidence type="ECO:0000256" key="4">
    <source>
        <dbReference type="ARBA" id="ARBA00013040"/>
    </source>
</evidence>
<comment type="catalytic activity">
    <reaction evidence="11">
        <text>1D-myo-inositol 1,2,4,5,6-pentakisphosphate + H2O = 1D-myo-inositol 1,2,5,6-tetrakisphosphate + phosphate</text>
        <dbReference type="Rhea" id="RHEA:77115"/>
        <dbReference type="ChEBI" id="CHEBI:15377"/>
        <dbReference type="ChEBI" id="CHEBI:43474"/>
        <dbReference type="ChEBI" id="CHEBI:57798"/>
        <dbReference type="ChEBI" id="CHEBI:195535"/>
        <dbReference type="EC" id="3.1.3.62"/>
    </reaction>
    <physiologicalReaction direction="left-to-right" evidence="11">
        <dbReference type="Rhea" id="RHEA:77116"/>
    </physiologicalReaction>
</comment>
<comment type="catalytic activity">
    <reaction evidence="12">
        <text>1D-myo-inositol hexakisphosphate + H2O = 1D-myo-inositol 1,2,4,5,6-pentakisphosphate + phosphate</text>
        <dbReference type="Rhea" id="RHEA:16989"/>
        <dbReference type="ChEBI" id="CHEBI:15377"/>
        <dbReference type="ChEBI" id="CHEBI:43474"/>
        <dbReference type="ChEBI" id="CHEBI:57798"/>
        <dbReference type="ChEBI" id="CHEBI:58130"/>
        <dbReference type="EC" id="3.1.3.62"/>
    </reaction>
    <physiologicalReaction direction="left-to-right" evidence="12">
        <dbReference type="Rhea" id="RHEA:16990"/>
    </physiologicalReaction>
</comment>
<evidence type="ECO:0000256" key="8">
    <source>
        <dbReference type="ARBA" id="ARBA00023136"/>
    </source>
</evidence>
<keyword evidence="15" id="KW-1185">Reference proteome</keyword>
<dbReference type="EMBL" id="JARGEI010000006">
    <property type="protein sequence ID" value="KAJ8729929.1"/>
    <property type="molecule type" value="Genomic_DNA"/>
</dbReference>
<name>A0AAD7YWU0_MYTSE</name>
<dbReference type="GO" id="GO:0003993">
    <property type="term" value="F:acid phosphatase activity"/>
    <property type="evidence" value="ECO:0007669"/>
    <property type="project" value="TreeGrafter"/>
</dbReference>
<dbReference type="Pfam" id="PF00328">
    <property type="entry name" value="His_Phos_2"/>
    <property type="match status" value="1"/>
</dbReference>
<dbReference type="AlphaFoldDB" id="A0AAD7YWU0"/>
<dbReference type="CDD" id="cd07061">
    <property type="entry name" value="HP_HAP_like"/>
    <property type="match status" value="1"/>
</dbReference>
<dbReference type="InterPro" id="IPR029033">
    <property type="entry name" value="His_PPase_superfam"/>
</dbReference>
<dbReference type="Proteomes" id="UP001231518">
    <property type="component" value="Chromosome 9"/>
</dbReference>
<dbReference type="Gene3D" id="3.40.50.1240">
    <property type="entry name" value="Phosphoglycerate mutase-like"/>
    <property type="match status" value="1"/>
</dbReference>
<keyword evidence="7" id="KW-0378">Hydrolase</keyword>
<evidence type="ECO:0000256" key="13">
    <source>
        <dbReference type="ARBA" id="ARBA00043832"/>
    </source>
</evidence>
<dbReference type="GO" id="GO:0016020">
    <property type="term" value="C:membrane"/>
    <property type="evidence" value="ECO:0007669"/>
    <property type="project" value="UniProtKB-SubCell"/>
</dbReference>
<protein>
    <recommendedName>
        <fullName evidence="5">Multiple inositol polyphosphate phosphatase 1</fullName>
        <ecNumber evidence="4">3.1.3.62</ecNumber>
        <ecNumber evidence="3">3.1.3.80</ecNumber>
    </recommendedName>
    <alternativeName>
        <fullName evidence="9">2,3-bisphosphoglycerate 3-phosphatase</fullName>
    </alternativeName>
</protein>
<evidence type="ECO:0000313" key="15">
    <source>
        <dbReference type="Proteomes" id="UP001231518"/>
    </source>
</evidence>
<evidence type="ECO:0000256" key="9">
    <source>
        <dbReference type="ARBA" id="ARBA00031642"/>
    </source>
</evidence>
<organism evidence="14 15">
    <name type="scientific">Mythimna separata</name>
    <name type="common">Oriental armyworm</name>
    <name type="synonym">Pseudaletia separata</name>
    <dbReference type="NCBI Taxonomy" id="271217"/>
    <lineage>
        <taxon>Eukaryota</taxon>
        <taxon>Metazoa</taxon>
        <taxon>Ecdysozoa</taxon>
        <taxon>Arthropoda</taxon>
        <taxon>Hexapoda</taxon>
        <taxon>Insecta</taxon>
        <taxon>Pterygota</taxon>
        <taxon>Neoptera</taxon>
        <taxon>Endopterygota</taxon>
        <taxon>Lepidoptera</taxon>
        <taxon>Glossata</taxon>
        <taxon>Ditrysia</taxon>
        <taxon>Noctuoidea</taxon>
        <taxon>Noctuidae</taxon>
        <taxon>Noctuinae</taxon>
        <taxon>Hadenini</taxon>
        <taxon>Mythimna</taxon>
    </lineage>
</organism>
<evidence type="ECO:0000256" key="6">
    <source>
        <dbReference type="ARBA" id="ARBA00022729"/>
    </source>
</evidence>
<evidence type="ECO:0000256" key="5">
    <source>
        <dbReference type="ARBA" id="ARBA00018097"/>
    </source>
</evidence>
<dbReference type="GO" id="GO:0052745">
    <property type="term" value="F:inositol phosphate phosphatase activity"/>
    <property type="evidence" value="ECO:0007669"/>
    <property type="project" value="TreeGrafter"/>
</dbReference>
<evidence type="ECO:0000313" key="14">
    <source>
        <dbReference type="EMBL" id="KAJ8729929.1"/>
    </source>
</evidence>
<evidence type="ECO:0000256" key="1">
    <source>
        <dbReference type="ARBA" id="ARBA00004370"/>
    </source>
</evidence>
<dbReference type="PANTHER" id="PTHR20963">
    <property type="entry name" value="MULTIPLE INOSITOL POLYPHOSPHATE PHOSPHATASE-RELATED"/>
    <property type="match status" value="1"/>
</dbReference>
<evidence type="ECO:0000256" key="12">
    <source>
        <dbReference type="ARBA" id="ARBA00043691"/>
    </source>
</evidence>
<evidence type="ECO:0000256" key="3">
    <source>
        <dbReference type="ARBA" id="ARBA00012976"/>
    </source>
</evidence>
<comment type="catalytic activity">
    <reaction evidence="10">
        <text>1D-myo-inositol 1,2,5,6-tetrakisphosphate + H2O = 1D-myo-inositol 1,2,6-trisphosphate + phosphate</text>
        <dbReference type="Rhea" id="RHEA:77119"/>
        <dbReference type="ChEBI" id="CHEBI:15377"/>
        <dbReference type="ChEBI" id="CHEBI:43474"/>
        <dbReference type="ChEBI" id="CHEBI:195535"/>
        <dbReference type="ChEBI" id="CHEBI:195537"/>
        <dbReference type="EC" id="3.1.3.62"/>
    </reaction>
    <physiologicalReaction direction="left-to-right" evidence="10">
        <dbReference type="Rhea" id="RHEA:77120"/>
    </physiologicalReaction>
</comment>
<dbReference type="EC" id="3.1.3.80" evidence="3"/>
<evidence type="ECO:0000256" key="7">
    <source>
        <dbReference type="ARBA" id="ARBA00022801"/>
    </source>
</evidence>
<dbReference type="PANTHER" id="PTHR20963:SF8">
    <property type="entry name" value="MULTIPLE INOSITOL POLYPHOSPHATE PHOSPHATASE 1"/>
    <property type="match status" value="1"/>
</dbReference>
<evidence type="ECO:0000256" key="10">
    <source>
        <dbReference type="ARBA" id="ARBA00043668"/>
    </source>
</evidence>
<comment type="subcellular location">
    <subcellularLocation>
        <location evidence="1">Membrane</location>
    </subcellularLocation>
</comment>
<evidence type="ECO:0000256" key="2">
    <source>
        <dbReference type="ARBA" id="ARBA00008422"/>
    </source>
</evidence>
<comment type="catalytic activity">
    <reaction evidence="13">
        <text>(2R)-2,3-bisphosphoglycerate + H2O = (2R)-2-phosphoglycerate + phosphate</text>
        <dbReference type="Rhea" id="RHEA:27381"/>
        <dbReference type="ChEBI" id="CHEBI:15377"/>
        <dbReference type="ChEBI" id="CHEBI:43474"/>
        <dbReference type="ChEBI" id="CHEBI:58248"/>
        <dbReference type="ChEBI" id="CHEBI:58289"/>
        <dbReference type="EC" id="3.1.3.80"/>
    </reaction>
    <physiologicalReaction direction="left-to-right" evidence="13">
        <dbReference type="Rhea" id="RHEA:27382"/>
    </physiologicalReaction>
</comment>
<accession>A0AAD7YWU0</accession>
<dbReference type="GO" id="GO:0034417">
    <property type="term" value="F:bisphosphoglycerate 3-phosphatase activity"/>
    <property type="evidence" value="ECO:0007669"/>
    <property type="project" value="UniProtKB-EC"/>
</dbReference>